<dbReference type="Gene3D" id="1.20.1440.230">
    <property type="entry name" value="NADH-ubiquinone oxidoreductase 51kDa subunit, iron-sulphur binding domain"/>
    <property type="match status" value="1"/>
</dbReference>
<dbReference type="SUPFAM" id="SSF140490">
    <property type="entry name" value="Nqo1C-terminal domain-like"/>
    <property type="match status" value="1"/>
</dbReference>
<dbReference type="GO" id="GO:0051539">
    <property type="term" value="F:4 iron, 4 sulfur cluster binding"/>
    <property type="evidence" value="ECO:0007669"/>
    <property type="project" value="UniProtKB-KW"/>
</dbReference>
<dbReference type="Gene3D" id="3.40.50.11540">
    <property type="entry name" value="NADH-ubiquinone oxidoreductase 51kDa subunit"/>
    <property type="match status" value="1"/>
</dbReference>
<dbReference type="SMART" id="SM00928">
    <property type="entry name" value="NADH_4Fe-4S"/>
    <property type="match status" value="1"/>
</dbReference>
<feature type="domain" description="4Fe-4S ferredoxin-type" evidence="6">
    <location>
        <begin position="570"/>
        <end position="597"/>
    </location>
</feature>
<keyword evidence="3" id="KW-0479">Metal-binding</keyword>
<dbReference type="AlphaFoldDB" id="A0AAE3MAE9"/>
<dbReference type="Pfam" id="PF10589">
    <property type="entry name" value="NADH_4Fe-4S"/>
    <property type="match status" value="1"/>
</dbReference>
<dbReference type="InterPro" id="IPR017896">
    <property type="entry name" value="4Fe4S_Fe-S-bd"/>
</dbReference>
<dbReference type="Pfam" id="PF01257">
    <property type="entry name" value="2Fe-2S_thioredx"/>
    <property type="match status" value="1"/>
</dbReference>
<keyword evidence="8" id="KW-1185">Reference proteome</keyword>
<dbReference type="SUPFAM" id="SSF142984">
    <property type="entry name" value="Nqo1 middle domain-like"/>
    <property type="match status" value="1"/>
</dbReference>
<dbReference type="InterPro" id="IPR017900">
    <property type="entry name" value="4Fe4S_Fe_S_CS"/>
</dbReference>
<dbReference type="InterPro" id="IPR037225">
    <property type="entry name" value="Nuo51_FMN-bd_sf"/>
</dbReference>
<keyword evidence="4" id="KW-0408">Iron</keyword>
<sequence length="597" mass="64742">MAKYNNHILVCGGTGCRASQSEEIVENLKQAVSDNSLENEIQVVRTGCFGFCEKGPIVKMIPDNTFYVQVTPEDAGEIISEHIVKGRKVERLLFTDPENNEHIADSKHMGFYKKQIRIALRNCGFINPENIDEYIARDGYAALGKVLSEMTPEEAIKEIKDSGLRGRGGGGFPTGLKWEITHNVEGDEKYVVCNADEGDPGAFMDRSILEGDPHSVLEAMAICGYCIGGSNGLIYIRAEYPLAIERLKIAIEQARELGVIGKDIFGTGFDFDVELRYGAGAFVCGEETSLIHSMEGLRGEPTVKPPFPSVSGYKGKPTNVNNVETFANIPVIINNGAKWFSSIGTEKSKGTKVFALAGKINNVGLIEVPMGITLREVIFDIGGGIKDGKKFKAVQTGGPSGGCLTEKHLDIPIDYDNLIASGSMMGSGGMIVMDEDDCMVSVAKFYLDFTVEESCGKCAPCRIGNKRLYEMLDKITKGNATEDDLGILRNLANVIKDTSLCGLGQTSPNPVLSTMDNFADEYLAHVKDAKCPAGQCKDLMEYVINPETCVGCTLCSRVCPVDAISGDKKQPHEIDTTVCIKCGACMEKCKFNAISIQ</sequence>
<reference evidence="7" key="1">
    <citation type="submission" date="2022-10" db="EMBL/GenBank/DDBJ databases">
        <authorList>
            <person name="Yu W.X."/>
        </authorList>
    </citation>
    <scope>NUCLEOTIDE SEQUENCE</scope>
    <source>
        <strain evidence="7">D04</strain>
    </source>
</reference>
<dbReference type="InterPro" id="IPR036249">
    <property type="entry name" value="Thioredoxin-like_sf"/>
</dbReference>
<dbReference type="FunFam" id="3.30.70.20:FF:000054">
    <property type="entry name" value="NADP-reducing hydrogenase subunit HndC"/>
    <property type="match status" value="1"/>
</dbReference>
<dbReference type="FunFam" id="1.20.1440.230:FF:000001">
    <property type="entry name" value="Mitochondrial NADH dehydrogenase flavoprotein 1"/>
    <property type="match status" value="1"/>
</dbReference>
<evidence type="ECO:0000313" key="8">
    <source>
        <dbReference type="Proteomes" id="UP001207408"/>
    </source>
</evidence>
<dbReference type="RefSeq" id="WP_301197298.1">
    <property type="nucleotide sequence ID" value="NZ_JAPDPI010000001.1"/>
</dbReference>
<gene>
    <name evidence="7" type="ORF">OM074_00470</name>
</gene>
<dbReference type="InterPro" id="IPR019575">
    <property type="entry name" value="Nuop51_4Fe4S-bd"/>
</dbReference>
<evidence type="ECO:0000256" key="5">
    <source>
        <dbReference type="ARBA" id="ARBA00023014"/>
    </source>
</evidence>
<evidence type="ECO:0000256" key="2">
    <source>
        <dbReference type="ARBA" id="ARBA00022485"/>
    </source>
</evidence>
<dbReference type="Gene3D" id="3.10.20.600">
    <property type="match status" value="1"/>
</dbReference>
<dbReference type="PROSITE" id="PS00198">
    <property type="entry name" value="4FE4S_FER_1"/>
    <property type="match status" value="1"/>
</dbReference>
<dbReference type="CDD" id="cd02980">
    <property type="entry name" value="TRX_Fd_family"/>
    <property type="match status" value="1"/>
</dbReference>
<dbReference type="SUPFAM" id="SSF54862">
    <property type="entry name" value="4Fe-4S ferredoxins"/>
    <property type="match status" value="1"/>
</dbReference>
<evidence type="ECO:0000256" key="4">
    <source>
        <dbReference type="ARBA" id="ARBA00023004"/>
    </source>
</evidence>
<dbReference type="EMBL" id="JAPDPI010000001">
    <property type="protein sequence ID" value="MCW3804075.1"/>
    <property type="molecule type" value="Genomic_DNA"/>
</dbReference>
<dbReference type="PROSITE" id="PS00645">
    <property type="entry name" value="COMPLEX1_51K_2"/>
    <property type="match status" value="1"/>
</dbReference>
<keyword evidence="2" id="KW-0004">4Fe-4S</keyword>
<comment type="similarity">
    <text evidence="1">Belongs to the complex I 51 kDa subunit family.</text>
</comment>
<dbReference type="Pfam" id="PF01512">
    <property type="entry name" value="Complex1_51K"/>
    <property type="match status" value="1"/>
</dbReference>
<dbReference type="PROSITE" id="PS51379">
    <property type="entry name" value="4FE4S_FER_2"/>
    <property type="match status" value="2"/>
</dbReference>
<dbReference type="Proteomes" id="UP001207408">
    <property type="component" value="Unassembled WGS sequence"/>
</dbReference>
<dbReference type="SUPFAM" id="SSF52833">
    <property type="entry name" value="Thioredoxin-like"/>
    <property type="match status" value="1"/>
</dbReference>
<dbReference type="PROSITE" id="PS51257">
    <property type="entry name" value="PROKAR_LIPOPROTEIN"/>
    <property type="match status" value="1"/>
</dbReference>
<dbReference type="GO" id="GO:0046872">
    <property type="term" value="F:metal ion binding"/>
    <property type="evidence" value="ECO:0007669"/>
    <property type="project" value="UniProtKB-KW"/>
</dbReference>
<keyword evidence="5" id="KW-0411">Iron-sulfur</keyword>
<dbReference type="GO" id="GO:0008137">
    <property type="term" value="F:NADH dehydrogenase (ubiquinone) activity"/>
    <property type="evidence" value="ECO:0007669"/>
    <property type="project" value="InterPro"/>
</dbReference>
<dbReference type="GO" id="GO:0010181">
    <property type="term" value="F:FMN binding"/>
    <property type="evidence" value="ECO:0007669"/>
    <property type="project" value="InterPro"/>
</dbReference>
<evidence type="ECO:0000259" key="6">
    <source>
        <dbReference type="PROSITE" id="PS51379"/>
    </source>
</evidence>
<dbReference type="Gene3D" id="3.40.30.10">
    <property type="entry name" value="Glutaredoxin"/>
    <property type="match status" value="1"/>
</dbReference>
<dbReference type="Gene3D" id="6.10.250.1450">
    <property type="match status" value="1"/>
</dbReference>
<dbReference type="FunFam" id="3.40.50.11540:FF:000001">
    <property type="entry name" value="NADH dehydrogenase [ubiquinone] flavoprotein 1, mitochondrial"/>
    <property type="match status" value="1"/>
</dbReference>
<feature type="domain" description="4Fe-4S ferredoxin-type" evidence="6">
    <location>
        <begin position="540"/>
        <end position="569"/>
    </location>
</feature>
<proteinExistence type="inferred from homology"/>
<dbReference type="InterPro" id="IPR001949">
    <property type="entry name" value="NADH-UbQ_OxRdtase_51kDa_CS"/>
</dbReference>
<dbReference type="InterPro" id="IPR011538">
    <property type="entry name" value="Nuo51_FMN-bd"/>
</dbReference>
<evidence type="ECO:0000256" key="1">
    <source>
        <dbReference type="ARBA" id="ARBA00007523"/>
    </source>
</evidence>
<name>A0AAE3MAE9_9BACT</name>
<dbReference type="PANTHER" id="PTHR43578">
    <property type="entry name" value="NADH-QUINONE OXIDOREDUCTASE SUBUNIT F"/>
    <property type="match status" value="1"/>
</dbReference>
<dbReference type="Gene3D" id="3.30.70.20">
    <property type="match status" value="1"/>
</dbReference>
<protein>
    <submittedName>
        <fullName evidence="7">NADH-quinone oxidoreductase subunit NuoF</fullName>
    </submittedName>
</protein>
<evidence type="ECO:0000256" key="3">
    <source>
        <dbReference type="ARBA" id="ARBA00022723"/>
    </source>
</evidence>
<dbReference type="InterPro" id="IPR037207">
    <property type="entry name" value="Nuop51_4Fe4S-bd_sf"/>
</dbReference>
<dbReference type="SUPFAM" id="SSF142019">
    <property type="entry name" value="Nqo1 FMN-binding domain-like"/>
    <property type="match status" value="1"/>
</dbReference>
<accession>A0AAE3MAE9</accession>
<dbReference type="FunFam" id="3.10.20.600:FF:000007">
    <property type="entry name" value="NAD-reducing hydrogenase subunit HoxF"/>
    <property type="match status" value="1"/>
</dbReference>
<dbReference type="PANTHER" id="PTHR43578:SF3">
    <property type="entry name" value="NADH-QUINONE OXIDOREDUCTASE SUBUNIT F"/>
    <property type="match status" value="1"/>
</dbReference>
<organism evidence="7 8">
    <name type="scientific">Plebeiibacterium marinum</name>
    <dbReference type="NCBI Taxonomy" id="2992111"/>
    <lineage>
        <taxon>Bacteria</taxon>
        <taxon>Pseudomonadati</taxon>
        <taxon>Bacteroidota</taxon>
        <taxon>Bacteroidia</taxon>
        <taxon>Marinilabiliales</taxon>
        <taxon>Marinilabiliaceae</taxon>
        <taxon>Plebeiibacterium</taxon>
    </lineage>
</organism>
<comment type="caution">
    <text evidence="7">The sequence shown here is derived from an EMBL/GenBank/DDBJ whole genome shotgun (WGS) entry which is preliminary data.</text>
</comment>
<dbReference type="Pfam" id="PF13237">
    <property type="entry name" value="Fer4_10"/>
    <property type="match status" value="1"/>
</dbReference>
<evidence type="ECO:0000313" key="7">
    <source>
        <dbReference type="EMBL" id="MCW3804075.1"/>
    </source>
</evidence>